<name>A0AAN9JE61_CLITE</name>
<gene>
    <name evidence="1" type="ORF">RJT34_18540</name>
</gene>
<organism evidence="1 2">
    <name type="scientific">Clitoria ternatea</name>
    <name type="common">Butterfly pea</name>
    <dbReference type="NCBI Taxonomy" id="43366"/>
    <lineage>
        <taxon>Eukaryota</taxon>
        <taxon>Viridiplantae</taxon>
        <taxon>Streptophyta</taxon>
        <taxon>Embryophyta</taxon>
        <taxon>Tracheophyta</taxon>
        <taxon>Spermatophyta</taxon>
        <taxon>Magnoliopsida</taxon>
        <taxon>eudicotyledons</taxon>
        <taxon>Gunneridae</taxon>
        <taxon>Pentapetalae</taxon>
        <taxon>rosids</taxon>
        <taxon>fabids</taxon>
        <taxon>Fabales</taxon>
        <taxon>Fabaceae</taxon>
        <taxon>Papilionoideae</taxon>
        <taxon>50 kb inversion clade</taxon>
        <taxon>NPAAA clade</taxon>
        <taxon>indigoferoid/millettioid clade</taxon>
        <taxon>Phaseoleae</taxon>
        <taxon>Clitoria</taxon>
    </lineage>
</organism>
<protein>
    <submittedName>
        <fullName evidence="1">Uncharacterized protein</fullName>
    </submittedName>
</protein>
<evidence type="ECO:0000313" key="1">
    <source>
        <dbReference type="EMBL" id="KAK7295629.1"/>
    </source>
</evidence>
<dbReference type="EMBL" id="JAYKXN010000004">
    <property type="protein sequence ID" value="KAK7295629.1"/>
    <property type="molecule type" value="Genomic_DNA"/>
</dbReference>
<keyword evidence="2" id="KW-1185">Reference proteome</keyword>
<dbReference type="Proteomes" id="UP001359559">
    <property type="component" value="Unassembled WGS sequence"/>
</dbReference>
<accession>A0AAN9JE61</accession>
<comment type="caution">
    <text evidence="1">The sequence shown here is derived from an EMBL/GenBank/DDBJ whole genome shotgun (WGS) entry which is preliminary data.</text>
</comment>
<proteinExistence type="predicted"/>
<dbReference type="AlphaFoldDB" id="A0AAN9JE61"/>
<sequence length="71" mass="8050">MSIDEGISFGLYNGFKGPFYAGCKTVMFIHYIIYFVGRNQLDSCLVGNAIFVRSRTPSLGTPPRRSRRIRT</sequence>
<evidence type="ECO:0000313" key="2">
    <source>
        <dbReference type="Proteomes" id="UP001359559"/>
    </source>
</evidence>
<reference evidence="1 2" key="1">
    <citation type="submission" date="2024-01" db="EMBL/GenBank/DDBJ databases">
        <title>The genomes of 5 underutilized Papilionoideae crops provide insights into root nodulation and disease resistance.</title>
        <authorList>
            <person name="Yuan L."/>
        </authorList>
    </citation>
    <scope>NUCLEOTIDE SEQUENCE [LARGE SCALE GENOMIC DNA]</scope>
    <source>
        <strain evidence="1">LY-2023</strain>
        <tissue evidence="1">Leaf</tissue>
    </source>
</reference>